<dbReference type="Pfam" id="PF01810">
    <property type="entry name" value="LysE"/>
    <property type="match status" value="1"/>
</dbReference>
<evidence type="ECO:0000256" key="6">
    <source>
        <dbReference type="SAM" id="Phobius"/>
    </source>
</evidence>
<keyword evidence="5 6" id="KW-0472">Membrane</keyword>
<evidence type="ECO:0000256" key="2">
    <source>
        <dbReference type="ARBA" id="ARBA00022475"/>
    </source>
</evidence>
<keyword evidence="2" id="KW-1003">Cell membrane</keyword>
<evidence type="ECO:0000256" key="3">
    <source>
        <dbReference type="ARBA" id="ARBA00022692"/>
    </source>
</evidence>
<evidence type="ECO:0000256" key="5">
    <source>
        <dbReference type="ARBA" id="ARBA00023136"/>
    </source>
</evidence>
<accession>A0ABT2X6C8</accession>
<evidence type="ECO:0000313" key="8">
    <source>
        <dbReference type="Proteomes" id="UP001209535"/>
    </source>
</evidence>
<dbReference type="PANTHER" id="PTHR30086">
    <property type="entry name" value="ARGININE EXPORTER PROTEIN ARGO"/>
    <property type="match status" value="1"/>
</dbReference>
<organism evidence="7 8">
    <name type="scientific">Albidovulum salinarum</name>
    <dbReference type="NCBI Taxonomy" id="2984153"/>
    <lineage>
        <taxon>Bacteria</taxon>
        <taxon>Pseudomonadati</taxon>
        <taxon>Pseudomonadota</taxon>
        <taxon>Alphaproteobacteria</taxon>
        <taxon>Rhodobacterales</taxon>
        <taxon>Paracoccaceae</taxon>
        <taxon>Albidovulum</taxon>
    </lineage>
</organism>
<gene>
    <name evidence="7" type="ORF">OEZ60_05020</name>
</gene>
<dbReference type="Proteomes" id="UP001209535">
    <property type="component" value="Unassembled WGS sequence"/>
</dbReference>
<comment type="caution">
    <text evidence="7">The sequence shown here is derived from an EMBL/GenBank/DDBJ whole genome shotgun (WGS) entry which is preliminary data.</text>
</comment>
<name>A0ABT2X6C8_9RHOB</name>
<dbReference type="RefSeq" id="WP_263333847.1">
    <property type="nucleotide sequence ID" value="NZ_JAOVQO010000004.1"/>
</dbReference>
<evidence type="ECO:0000256" key="4">
    <source>
        <dbReference type="ARBA" id="ARBA00022989"/>
    </source>
</evidence>
<feature type="transmembrane region" description="Helical" evidence="6">
    <location>
        <begin position="73"/>
        <end position="94"/>
    </location>
</feature>
<reference evidence="7 8" key="1">
    <citation type="submission" date="2022-10" db="EMBL/GenBank/DDBJ databases">
        <title>Defluviimonas sp. nov., isolated from ocean surface sediments.</title>
        <authorList>
            <person name="He W."/>
            <person name="Wang L."/>
            <person name="Zhang D.-F."/>
        </authorList>
    </citation>
    <scope>NUCLEOTIDE SEQUENCE [LARGE SCALE GENOMIC DNA]</scope>
    <source>
        <strain evidence="7 8">WL0024</strain>
    </source>
</reference>
<evidence type="ECO:0000313" key="7">
    <source>
        <dbReference type="EMBL" id="MCU9847360.1"/>
    </source>
</evidence>
<proteinExistence type="predicted"/>
<protein>
    <submittedName>
        <fullName evidence="7">LysE family translocator</fullName>
    </submittedName>
</protein>
<evidence type="ECO:0000256" key="1">
    <source>
        <dbReference type="ARBA" id="ARBA00004651"/>
    </source>
</evidence>
<dbReference type="PANTHER" id="PTHR30086:SF17">
    <property type="entry name" value="LYSE FAMILY TRANSLOCATOR"/>
    <property type="match status" value="1"/>
</dbReference>
<feature type="transmembrane region" description="Helical" evidence="6">
    <location>
        <begin position="45"/>
        <end position="67"/>
    </location>
</feature>
<feature type="transmembrane region" description="Helical" evidence="6">
    <location>
        <begin position="12"/>
        <end position="33"/>
    </location>
</feature>
<feature type="transmembrane region" description="Helical" evidence="6">
    <location>
        <begin position="184"/>
        <end position="204"/>
    </location>
</feature>
<feature type="transmembrane region" description="Helical" evidence="6">
    <location>
        <begin position="115"/>
        <end position="137"/>
    </location>
</feature>
<dbReference type="InterPro" id="IPR001123">
    <property type="entry name" value="LeuE-type"/>
</dbReference>
<keyword evidence="8" id="KW-1185">Reference proteome</keyword>
<comment type="subcellular location">
    <subcellularLocation>
        <location evidence="1">Cell membrane</location>
        <topology evidence="1">Multi-pass membrane protein</topology>
    </subcellularLocation>
</comment>
<keyword evidence="3 6" id="KW-0812">Transmembrane</keyword>
<keyword evidence="4 6" id="KW-1133">Transmembrane helix</keyword>
<feature type="transmembrane region" description="Helical" evidence="6">
    <location>
        <begin position="149"/>
        <end position="172"/>
    </location>
</feature>
<dbReference type="EMBL" id="JAOVQO010000004">
    <property type="protein sequence ID" value="MCU9847360.1"/>
    <property type="molecule type" value="Genomic_DNA"/>
</dbReference>
<sequence>MTEYLPQLLLAWSIQAVGIASPGPSVALILGVATSRGRMPAVTNAFGVACGSIILSLATVIGIAALFAQVAELMTLIRAIGAGYLLWLAWRAFGKALNPVPLDLTATPPKSLTRTALAGFLLQVSNPKAILFWLAIASAGGVGDAPLPVIAFFVVGTFVNSFAGHAAYALLLSSRPVRAAYGRARRWIEAGLGGVFTFAAFTLATSRS</sequence>